<dbReference type="HOGENOM" id="CLU_083287_18_0_9"/>
<dbReference type="PANTHER" id="PTHR42756:SF1">
    <property type="entry name" value="TRANSCRIPTIONAL REPRESSOR OF EMRAB OPERON"/>
    <property type="match status" value="1"/>
</dbReference>
<evidence type="ECO:0000256" key="3">
    <source>
        <dbReference type="ARBA" id="ARBA00023163"/>
    </source>
</evidence>
<evidence type="ECO:0000313" key="6">
    <source>
        <dbReference type="Proteomes" id="UP000033166"/>
    </source>
</evidence>
<dbReference type="AlphaFoldDB" id="A0A0D6DVB0"/>
<keyword evidence="1" id="KW-0805">Transcription regulation</keyword>
<dbReference type="Pfam" id="PF01047">
    <property type="entry name" value="MarR"/>
    <property type="match status" value="1"/>
</dbReference>
<dbReference type="Gene3D" id="1.10.10.10">
    <property type="entry name" value="Winged helix-like DNA-binding domain superfamily/Winged helix DNA-binding domain"/>
    <property type="match status" value="1"/>
</dbReference>
<evidence type="ECO:0000256" key="2">
    <source>
        <dbReference type="ARBA" id="ARBA00023125"/>
    </source>
</evidence>
<accession>A0A0D6DVB0</accession>
<keyword evidence="2" id="KW-0238">DNA-binding</keyword>
<keyword evidence="3" id="KW-0804">Transcription</keyword>
<reference evidence="6" key="1">
    <citation type="submission" date="2015-01" db="EMBL/GenBank/DDBJ databases">
        <authorList>
            <person name="Andreevskaya M."/>
        </authorList>
    </citation>
    <scope>NUCLEOTIDE SEQUENCE [LARGE SCALE GENOMIC DNA]</scope>
    <source>
        <strain evidence="6">MKFS47</strain>
    </source>
</reference>
<proteinExistence type="predicted"/>
<dbReference type="InterPro" id="IPR036388">
    <property type="entry name" value="WH-like_DNA-bd_sf"/>
</dbReference>
<dbReference type="SUPFAM" id="SSF46785">
    <property type="entry name" value="Winged helix' DNA-binding domain"/>
    <property type="match status" value="1"/>
</dbReference>
<dbReference type="GO" id="GO:0003700">
    <property type="term" value="F:DNA-binding transcription factor activity"/>
    <property type="evidence" value="ECO:0007669"/>
    <property type="project" value="InterPro"/>
</dbReference>
<dbReference type="GeneID" id="71636884"/>
<sequence length="135" mass="15558">MNIRHISKLFYQIKLVNQEITTKFEKETGFSITRYELIMFLKEHGKSPQSTLQNALKIDSAAVTRHLKVLEDKHYVTRERNKANNREVFVSATAEANEALASCETHYDANSNKIHLPLSQAEEETLLDLLTRLVK</sequence>
<name>A0A0D6DVB0_9LACT</name>
<evidence type="ECO:0000256" key="1">
    <source>
        <dbReference type="ARBA" id="ARBA00023015"/>
    </source>
</evidence>
<dbReference type="Proteomes" id="UP000033166">
    <property type="component" value="Chromosome I"/>
</dbReference>
<feature type="domain" description="HTH marR-type" evidence="4">
    <location>
        <begin position="1"/>
        <end position="135"/>
    </location>
</feature>
<dbReference type="SMART" id="SM00347">
    <property type="entry name" value="HTH_MARR"/>
    <property type="match status" value="1"/>
</dbReference>
<dbReference type="PROSITE" id="PS50995">
    <property type="entry name" value="HTH_MARR_2"/>
    <property type="match status" value="1"/>
</dbReference>
<dbReference type="CDD" id="cd00090">
    <property type="entry name" value="HTH_ARSR"/>
    <property type="match status" value="1"/>
</dbReference>
<protein>
    <submittedName>
        <fullName evidence="5">Transcriptional regulator, MarR family protein</fullName>
    </submittedName>
</protein>
<dbReference type="RefSeq" id="WP_047914723.1">
    <property type="nucleotide sequence ID" value="NZ_LN774769.1"/>
</dbReference>
<dbReference type="KEGG" id="lpk:LACPI_0240"/>
<dbReference type="GO" id="GO:0003677">
    <property type="term" value="F:DNA binding"/>
    <property type="evidence" value="ECO:0007669"/>
    <property type="project" value="UniProtKB-KW"/>
</dbReference>
<evidence type="ECO:0000259" key="4">
    <source>
        <dbReference type="PROSITE" id="PS50995"/>
    </source>
</evidence>
<dbReference type="PANTHER" id="PTHR42756">
    <property type="entry name" value="TRANSCRIPTIONAL REGULATOR, MARR"/>
    <property type="match status" value="1"/>
</dbReference>
<organism evidence="5 6">
    <name type="scientific">Pseudolactococcus piscium MKFS47</name>
    <dbReference type="NCBI Taxonomy" id="297352"/>
    <lineage>
        <taxon>Bacteria</taxon>
        <taxon>Bacillati</taxon>
        <taxon>Bacillota</taxon>
        <taxon>Bacilli</taxon>
        <taxon>Lactobacillales</taxon>
        <taxon>Streptococcaceae</taxon>
        <taxon>Pseudolactococcus</taxon>
    </lineage>
</organism>
<gene>
    <name evidence="5" type="ORF">LACPI_0240</name>
</gene>
<evidence type="ECO:0000313" key="5">
    <source>
        <dbReference type="EMBL" id="CEN27440.1"/>
    </source>
</evidence>
<dbReference type="InterPro" id="IPR011991">
    <property type="entry name" value="ArsR-like_HTH"/>
</dbReference>
<dbReference type="InterPro" id="IPR000835">
    <property type="entry name" value="HTH_MarR-typ"/>
</dbReference>
<dbReference type="STRING" id="1364.LP2241_10218"/>
<dbReference type="InterPro" id="IPR036390">
    <property type="entry name" value="WH_DNA-bd_sf"/>
</dbReference>
<dbReference type="EMBL" id="LN774769">
    <property type="protein sequence ID" value="CEN27440.1"/>
    <property type="molecule type" value="Genomic_DNA"/>
</dbReference>